<evidence type="ECO:0000256" key="1">
    <source>
        <dbReference type="ARBA" id="ARBA00004418"/>
    </source>
</evidence>
<dbReference type="CDD" id="cd01019">
    <property type="entry name" value="ZnuA"/>
    <property type="match status" value="1"/>
</dbReference>
<keyword evidence="4" id="KW-0813">Transport</keyword>
<evidence type="ECO:0000256" key="6">
    <source>
        <dbReference type="ARBA" id="ARBA00022729"/>
    </source>
</evidence>
<dbReference type="Proteomes" id="UP000268844">
    <property type="component" value="Unassembled WGS sequence"/>
</dbReference>
<dbReference type="GO" id="GO:0042597">
    <property type="term" value="C:periplasmic space"/>
    <property type="evidence" value="ECO:0007669"/>
    <property type="project" value="UniProtKB-SubCell"/>
</dbReference>
<evidence type="ECO:0000313" key="14">
    <source>
        <dbReference type="EMBL" id="VDS06826.1"/>
    </source>
</evidence>
<proteinExistence type="inferred from homology"/>
<dbReference type="RefSeq" id="WP_126152336.1">
    <property type="nucleotide sequence ID" value="NZ_JBHTMH010000001.1"/>
</dbReference>
<accession>A0A3S4CFI1</accession>
<feature type="compositionally biased region" description="Basic and acidic residues" evidence="12">
    <location>
        <begin position="122"/>
        <end position="154"/>
    </location>
</feature>
<comment type="similarity">
    <text evidence="2">Belongs to the bacterial solute-binding protein 9 family.</text>
</comment>
<evidence type="ECO:0000256" key="5">
    <source>
        <dbReference type="ARBA" id="ARBA00022723"/>
    </source>
</evidence>
<gene>
    <name evidence="14" type="primary">znuA</name>
    <name evidence="14" type="ORF">DEVEQU_03991</name>
</gene>
<dbReference type="SUPFAM" id="SSF53807">
    <property type="entry name" value="Helical backbone' metal receptor"/>
    <property type="match status" value="1"/>
</dbReference>
<keyword evidence="5" id="KW-0479">Metal-binding</keyword>
<keyword evidence="15" id="KW-1185">Reference proteome</keyword>
<evidence type="ECO:0000256" key="8">
    <source>
        <dbReference type="ARBA" id="ARBA00022833"/>
    </source>
</evidence>
<keyword evidence="9" id="KW-0864">Zinc transport</keyword>
<dbReference type="InterPro" id="IPR035520">
    <property type="entry name" value="ZnuA"/>
</dbReference>
<feature type="signal peptide" evidence="13">
    <location>
        <begin position="1"/>
        <end position="22"/>
    </location>
</feature>
<dbReference type="PANTHER" id="PTHR42953">
    <property type="entry name" value="HIGH-AFFINITY ZINC UPTAKE SYSTEM PROTEIN ZNUA-RELATED"/>
    <property type="match status" value="1"/>
</dbReference>
<dbReference type="Pfam" id="PF01297">
    <property type="entry name" value="ZnuA"/>
    <property type="match status" value="1"/>
</dbReference>
<organism evidence="14 15">
    <name type="scientific">Devosia equisanguinis</name>
    <dbReference type="NCBI Taxonomy" id="2490941"/>
    <lineage>
        <taxon>Bacteria</taxon>
        <taxon>Pseudomonadati</taxon>
        <taxon>Pseudomonadota</taxon>
        <taxon>Alphaproteobacteria</taxon>
        <taxon>Hyphomicrobiales</taxon>
        <taxon>Devosiaceae</taxon>
        <taxon>Devosia</taxon>
    </lineage>
</organism>
<dbReference type="OrthoDB" id="7346865at2"/>
<evidence type="ECO:0000256" key="2">
    <source>
        <dbReference type="ARBA" id="ARBA00011028"/>
    </source>
</evidence>
<feature type="region of interest" description="Disordered" evidence="12">
    <location>
        <begin position="117"/>
        <end position="154"/>
    </location>
</feature>
<dbReference type="GO" id="GO:0046872">
    <property type="term" value="F:metal ion binding"/>
    <property type="evidence" value="ECO:0007669"/>
    <property type="project" value="UniProtKB-KW"/>
</dbReference>
<evidence type="ECO:0000256" key="4">
    <source>
        <dbReference type="ARBA" id="ARBA00022448"/>
    </source>
</evidence>
<evidence type="ECO:0000256" key="7">
    <source>
        <dbReference type="ARBA" id="ARBA00022764"/>
    </source>
</evidence>
<dbReference type="GO" id="GO:0006829">
    <property type="term" value="P:zinc ion transport"/>
    <property type="evidence" value="ECO:0007669"/>
    <property type="project" value="UniProtKB-KW"/>
</dbReference>
<evidence type="ECO:0000313" key="15">
    <source>
        <dbReference type="Proteomes" id="UP000268844"/>
    </source>
</evidence>
<dbReference type="Gene3D" id="3.40.50.1980">
    <property type="entry name" value="Nitrogenase molybdenum iron protein domain"/>
    <property type="match status" value="2"/>
</dbReference>
<dbReference type="PANTHER" id="PTHR42953:SF3">
    <property type="entry name" value="HIGH-AFFINITY ZINC UPTAKE SYSTEM PROTEIN ZNUA"/>
    <property type="match status" value="1"/>
</dbReference>
<protein>
    <recommendedName>
        <fullName evidence="3">High-affinity zinc uptake system protein ZnuA</fullName>
    </recommendedName>
</protein>
<dbReference type="InterPro" id="IPR050492">
    <property type="entry name" value="Bact_metal-bind_prot9"/>
</dbReference>
<dbReference type="AlphaFoldDB" id="A0A3S4CFI1"/>
<evidence type="ECO:0000256" key="9">
    <source>
        <dbReference type="ARBA" id="ARBA00022906"/>
    </source>
</evidence>
<evidence type="ECO:0000256" key="3">
    <source>
        <dbReference type="ARBA" id="ARBA00015915"/>
    </source>
</evidence>
<evidence type="ECO:0000256" key="12">
    <source>
        <dbReference type="SAM" id="MobiDB-lite"/>
    </source>
</evidence>
<reference evidence="14 15" key="1">
    <citation type="submission" date="2018-12" db="EMBL/GenBank/DDBJ databases">
        <authorList>
            <person name="Criscuolo A."/>
        </authorList>
    </citation>
    <scope>NUCLEOTIDE SEQUENCE [LARGE SCALE GENOMIC DNA]</scope>
    <source>
        <strain evidence="14">ACIP1116281</strain>
    </source>
</reference>
<keyword evidence="10" id="KW-0406">Ion transport</keyword>
<keyword evidence="8" id="KW-0862">Zinc</keyword>
<sequence length="324" mass="34301">MHKITLSLAALATALLTGTAIAAPTVVTSIKPIHSLVAAVMGDLGTPGLIVKGAASPHTYSLRPSDAAALEGADIVFWTGHGMELFLGDALETLSTKAKVVKLADSPGIELLPVREGGAFEPHSHGDEGHDHDHEGHDHDHEGHDHAGHDHEHGEGDMHFWLDPANAKLMVAEIATVLAEADPDNAAVYQANAEAEQLRLDEVTEELRQTLVPVEGKPFIVFHDAYQYFEARFGLDVAGTVTVSPEVMPGAARIDELRAKVKELGATCVFAEPNFEPAIVRTIVEGTDAKAGVLDPEGASLTEGVDLYPNLLRGLAKGLVDCLG</sequence>
<comment type="subcellular location">
    <subcellularLocation>
        <location evidence="1">Periplasm</location>
    </subcellularLocation>
</comment>
<evidence type="ECO:0000256" key="13">
    <source>
        <dbReference type="SAM" id="SignalP"/>
    </source>
</evidence>
<dbReference type="InterPro" id="IPR006127">
    <property type="entry name" value="ZnuA-like"/>
</dbReference>
<name>A0A3S4CFI1_9HYPH</name>
<dbReference type="EMBL" id="UZWD01000077">
    <property type="protein sequence ID" value="VDS06826.1"/>
    <property type="molecule type" value="Genomic_DNA"/>
</dbReference>
<evidence type="ECO:0000256" key="11">
    <source>
        <dbReference type="ARBA" id="ARBA00023157"/>
    </source>
</evidence>
<keyword evidence="11" id="KW-1015">Disulfide bond</keyword>
<keyword evidence="6 13" id="KW-0732">Signal</keyword>
<feature type="chain" id="PRO_5018627509" description="High-affinity zinc uptake system protein ZnuA" evidence="13">
    <location>
        <begin position="23"/>
        <end position="324"/>
    </location>
</feature>
<evidence type="ECO:0000256" key="10">
    <source>
        <dbReference type="ARBA" id="ARBA00023065"/>
    </source>
</evidence>
<keyword evidence="7" id="KW-0574">Periplasm</keyword>